<dbReference type="VEuPathDB" id="FungiDB:GVI51_G08723"/>
<dbReference type="VEuPathDB" id="FungiDB:B1J91_G08888g"/>
<dbReference type="GO" id="GO:0045132">
    <property type="term" value="P:meiotic chromosome segregation"/>
    <property type="evidence" value="ECO:0007669"/>
    <property type="project" value="EnsemblFungi"/>
</dbReference>
<accession>A0A0W0C9A2</accession>
<dbReference type="InterPro" id="IPR031783">
    <property type="entry name" value="Csm2"/>
</dbReference>
<dbReference type="GO" id="GO:0043007">
    <property type="term" value="P:maintenance of rDNA"/>
    <property type="evidence" value="ECO:0007669"/>
    <property type="project" value="EnsemblFungi"/>
</dbReference>
<dbReference type="GO" id="GO:0005634">
    <property type="term" value="C:nucleus"/>
    <property type="evidence" value="ECO:0007669"/>
    <property type="project" value="InterPro"/>
</dbReference>
<organism evidence="1 2">
    <name type="scientific">Candida glabrata</name>
    <name type="common">Yeast</name>
    <name type="synonym">Torulopsis glabrata</name>
    <dbReference type="NCBI Taxonomy" id="5478"/>
    <lineage>
        <taxon>Eukaryota</taxon>
        <taxon>Fungi</taxon>
        <taxon>Dikarya</taxon>
        <taxon>Ascomycota</taxon>
        <taxon>Saccharomycotina</taxon>
        <taxon>Saccharomycetes</taxon>
        <taxon>Saccharomycetales</taxon>
        <taxon>Saccharomycetaceae</taxon>
        <taxon>Nakaseomyces</taxon>
    </lineage>
</organism>
<protein>
    <submittedName>
        <fullName evidence="1">Chromosome segregation in meiosis protein 2</fullName>
    </submittedName>
</protein>
<sequence>MPPKRYDDLSLLTLWPVAPDIDLAQYIYQFLTSEVGTQTEKEVYFTDSINSFPIHQLQELVNESNQSIYENIKINTALDLHELSSIIKKNTESLILKKIQNKKTNDLKPFQILSVINGLDVMFRSTLVSFTNEQAHLMLRDVMLRLRQVCNEYDCSPLTFKIILLFNRSDVMELLPKQRHSAAHQQKKMKYNNAMEGNSVGEFVGKYYCDEVAQ</sequence>
<evidence type="ECO:0000313" key="1">
    <source>
        <dbReference type="EMBL" id="KTB06187.1"/>
    </source>
</evidence>
<dbReference type="GO" id="GO:0097196">
    <property type="term" value="C:Shu complex"/>
    <property type="evidence" value="ECO:0007669"/>
    <property type="project" value="EnsemblFungi"/>
</dbReference>
<dbReference type="InterPro" id="IPR027417">
    <property type="entry name" value="P-loop_NTPase"/>
</dbReference>
<gene>
    <name evidence="1" type="ORF">AO440_001851</name>
</gene>
<dbReference type="AlphaFoldDB" id="A0A0W0C9A2"/>
<dbReference type="SMR" id="A0A0W0C9A2"/>
<reference evidence="1 2" key="1">
    <citation type="submission" date="2015-10" db="EMBL/GenBank/DDBJ databases">
        <title>Draft genomes sequences of Candida glabrata isolates 1A, 1B, 2A, 2B, 3A and 3B.</title>
        <authorList>
            <person name="Haavelsrud O.E."/>
            <person name="Gaustad P."/>
        </authorList>
    </citation>
    <scope>NUCLEOTIDE SEQUENCE [LARGE SCALE GENOMIC DNA]</scope>
    <source>
        <strain evidence="1">910700640</strain>
    </source>
</reference>
<dbReference type="GO" id="GO:0003697">
    <property type="term" value="F:single-stranded DNA binding"/>
    <property type="evidence" value="ECO:0007669"/>
    <property type="project" value="EnsemblFungi"/>
</dbReference>
<dbReference type="VEuPathDB" id="FungiDB:GWK60_G08591"/>
<evidence type="ECO:0000313" key="2">
    <source>
        <dbReference type="Proteomes" id="UP000054886"/>
    </source>
</evidence>
<proteinExistence type="predicted"/>
<name>A0A0W0C9A2_CANGB</name>
<dbReference type="Gene3D" id="3.40.50.300">
    <property type="entry name" value="P-loop containing nucleotide triphosphate hydrolases"/>
    <property type="match status" value="1"/>
</dbReference>
<dbReference type="Pfam" id="PF16834">
    <property type="entry name" value="CSM2"/>
    <property type="match status" value="1"/>
</dbReference>
<dbReference type="Proteomes" id="UP000054886">
    <property type="component" value="Unassembled WGS sequence"/>
</dbReference>
<comment type="caution">
    <text evidence="1">The sequence shown here is derived from an EMBL/GenBank/DDBJ whole genome shotgun (WGS) entry which is preliminary data.</text>
</comment>
<dbReference type="GO" id="GO:0035861">
    <property type="term" value="C:site of double-strand break"/>
    <property type="evidence" value="ECO:0007669"/>
    <property type="project" value="EnsemblFungi"/>
</dbReference>
<dbReference type="GO" id="GO:0003688">
    <property type="term" value="F:DNA replication origin binding"/>
    <property type="evidence" value="ECO:0007669"/>
    <property type="project" value="EnsemblFungi"/>
</dbReference>
<dbReference type="EMBL" id="LLZZ01000110">
    <property type="protein sequence ID" value="KTB06187.1"/>
    <property type="molecule type" value="Genomic_DNA"/>
</dbReference>
<dbReference type="PhylomeDB" id="A0A0W0C9A2"/>
<dbReference type="GO" id="GO:0000730">
    <property type="term" value="P:DNA recombinase assembly"/>
    <property type="evidence" value="ECO:0007669"/>
    <property type="project" value="EnsemblFungi"/>
</dbReference>
<dbReference type="CDD" id="cd19478">
    <property type="entry name" value="Csm2"/>
    <property type="match status" value="1"/>
</dbReference>
<dbReference type="VEuPathDB" id="FungiDB:CAGL0G08888g"/>
<dbReference type="OrthoDB" id="4067310at2759"/>